<gene>
    <name evidence="2" type="ORF">DAEQUDRAFT_725270</name>
</gene>
<evidence type="ECO:0000313" key="3">
    <source>
        <dbReference type="Proteomes" id="UP000076727"/>
    </source>
</evidence>
<dbReference type="Proteomes" id="UP000076727">
    <property type="component" value="Unassembled WGS sequence"/>
</dbReference>
<keyword evidence="1" id="KW-1133">Transmembrane helix</keyword>
<protein>
    <submittedName>
        <fullName evidence="2">Uncharacterized protein</fullName>
    </submittedName>
</protein>
<feature type="transmembrane region" description="Helical" evidence="1">
    <location>
        <begin position="34"/>
        <end position="64"/>
    </location>
</feature>
<name>A0A165R719_9APHY</name>
<accession>A0A165R719</accession>
<keyword evidence="3" id="KW-1185">Reference proteome</keyword>
<reference evidence="2 3" key="1">
    <citation type="journal article" date="2016" name="Mol. Biol. Evol.">
        <title>Comparative Genomics of Early-Diverging Mushroom-Forming Fungi Provides Insights into the Origins of Lignocellulose Decay Capabilities.</title>
        <authorList>
            <person name="Nagy L.G."/>
            <person name="Riley R."/>
            <person name="Tritt A."/>
            <person name="Adam C."/>
            <person name="Daum C."/>
            <person name="Floudas D."/>
            <person name="Sun H."/>
            <person name="Yadav J.S."/>
            <person name="Pangilinan J."/>
            <person name="Larsson K.H."/>
            <person name="Matsuura K."/>
            <person name="Barry K."/>
            <person name="Labutti K."/>
            <person name="Kuo R."/>
            <person name="Ohm R.A."/>
            <person name="Bhattacharya S.S."/>
            <person name="Shirouzu T."/>
            <person name="Yoshinaga Y."/>
            <person name="Martin F.M."/>
            <person name="Grigoriev I.V."/>
            <person name="Hibbett D.S."/>
        </authorList>
    </citation>
    <scope>NUCLEOTIDE SEQUENCE [LARGE SCALE GENOMIC DNA]</scope>
    <source>
        <strain evidence="2 3">L-15889</strain>
    </source>
</reference>
<keyword evidence="1" id="KW-0472">Membrane</keyword>
<keyword evidence="1" id="KW-0812">Transmembrane</keyword>
<dbReference type="AlphaFoldDB" id="A0A165R719"/>
<dbReference type="EMBL" id="KV429051">
    <property type="protein sequence ID" value="KZT70387.1"/>
    <property type="molecule type" value="Genomic_DNA"/>
</dbReference>
<evidence type="ECO:0000256" key="1">
    <source>
        <dbReference type="SAM" id="Phobius"/>
    </source>
</evidence>
<sequence length="71" mass="7947">MSNTSGSRRSQLPVLEFWLVQCYFSECLRVSLAWGLYVCIAGTSLSAGITMNMIHVALSIEYVIPYRALTK</sequence>
<evidence type="ECO:0000313" key="2">
    <source>
        <dbReference type="EMBL" id="KZT70387.1"/>
    </source>
</evidence>
<proteinExistence type="predicted"/>
<organism evidence="2 3">
    <name type="scientific">Daedalea quercina L-15889</name>
    <dbReference type="NCBI Taxonomy" id="1314783"/>
    <lineage>
        <taxon>Eukaryota</taxon>
        <taxon>Fungi</taxon>
        <taxon>Dikarya</taxon>
        <taxon>Basidiomycota</taxon>
        <taxon>Agaricomycotina</taxon>
        <taxon>Agaricomycetes</taxon>
        <taxon>Polyporales</taxon>
        <taxon>Fomitopsis</taxon>
    </lineage>
</organism>